<dbReference type="EMBL" id="JASJND010000004">
    <property type="protein sequence ID" value="MDJ1114219.1"/>
    <property type="molecule type" value="Genomic_DNA"/>
</dbReference>
<keyword evidence="4 5" id="KW-0067">ATP-binding</keyword>
<evidence type="ECO:0000256" key="1">
    <source>
        <dbReference type="ARBA" id="ARBA00022679"/>
    </source>
</evidence>
<dbReference type="CDD" id="cd14014">
    <property type="entry name" value="STKc_PknB_like"/>
    <property type="match status" value="1"/>
</dbReference>
<feature type="region of interest" description="Disordered" evidence="6">
    <location>
        <begin position="368"/>
        <end position="441"/>
    </location>
</feature>
<feature type="transmembrane region" description="Helical" evidence="7">
    <location>
        <begin position="340"/>
        <end position="363"/>
    </location>
</feature>
<comment type="caution">
    <text evidence="9">The sequence shown here is derived from an EMBL/GenBank/DDBJ whole genome shotgun (WGS) entry which is preliminary data.</text>
</comment>
<evidence type="ECO:0000313" key="10">
    <source>
        <dbReference type="Proteomes" id="UP001321481"/>
    </source>
</evidence>
<dbReference type="InterPro" id="IPR017441">
    <property type="entry name" value="Protein_kinase_ATP_BS"/>
</dbReference>
<dbReference type="SMART" id="SM00220">
    <property type="entry name" value="S_TKc"/>
    <property type="match status" value="1"/>
</dbReference>
<accession>A0ABT6ZDI1</accession>
<keyword evidence="7" id="KW-0812">Transmembrane</keyword>
<sequence>MPTDHERPAEPLLDGRYRLGDLVGEGGMARVYRAEDTSLGRTVALKLIRPGLEGMAVPERARSETTVLASLNHPSLVTLFDARLVPGQPEYLVMEFVDGPTLADRIAAGPLPSREVTELAAELGEALHVVHASGVVHRDLKPSNVLFAQSHVPGGRARAKLADFGIALLLDTARVTSPGTVIGTAAYLAPEQVRGAEPAAAADIYALGLVLLEALTGRRAYPQSDSLGSALARLSTPPDIPASLGPGWVDLLGRMTAAEPSARPTALEVVRAAEALNGRVDAAGSIPGATGAAAAGAAETPTVAVGVPDDDAPTRRYTEAVPPAPAPAGQGGARVAKRRLPVAAVAAFAAVAVVVAVVVWTIGASMVSSPATPSTPPTVVSPAATPAAPSPEVTPELTEAERKAAEKAAKDAKKAAEEAEKAAKEAEKQANRDKRGPKDDD</sequence>
<keyword evidence="3 9" id="KW-0418">Kinase</keyword>
<evidence type="ECO:0000313" key="9">
    <source>
        <dbReference type="EMBL" id="MDJ1114219.1"/>
    </source>
</evidence>
<keyword evidence="1 9" id="KW-0808">Transferase</keyword>
<dbReference type="PANTHER" id="PTHR43289">
    <property type="entry name" value="MITOGEN-ACTIVATED PROTEIN KINASE KINASE KINASE 20-RELATED"/>
    <property type="match status" value="1"/>
</dbReference>
<keyword evidence="2 5" id="KW-0547">Nucleotide-binding</keyword>
<feature type="compositionally biased region" description="Low complexity" evidence="6">
    <location>
        <begin position="368"/>
        <end position="396"/>
    </location>
</feature>
<dbReference type="InterPro" id="IPR000719">
    <property type="entry name" value="Prot_kinase_dom"/>
</dbReference>
<keyword evidence="7" id="KW-1133">Transmembrane helix</keyword>
<dbReference type="Pfam" id="PF00069">
    <property type="entry name" value="Pkinase"/>
    <property type="match status" value="1"/>
</dbReference>
<dbReference type="PROSITE" id="PS50011">
    <property type="entry name" value="PROTEIN_KINASE_DOM"/>
    <property type="match status" value="1"/>
</dbReference>
<evidence type="ECO:0000256" key="4">
    <source>
        <dbReference type="ARBA" id="ARBA00022840"/>
    </source>
</evidence>
<gene>
    <name evidence="9" type="ORF">QNI14_07120</name>
</gene>
<organism evidence="9 10">
    <name type="scientific">Microbacterium dauci</name>
    <dbReference type="NCBI Taxonomy" id="3048008"/>
    <lineage>
        <taxon>Bacteria</taxon>
        <taxon>Bacillati</taxon>
        <taxon>Actinomycetota</taxon>
        <taxon>Actinomycetes</taxon>
        <taxon>Micrococcales</taxon>
        <taxon>Microbacteriaceae</taxon>
        <taxon>Microbacterium</taxon>
    </lineage>
</organism>
<dbReference type="PROSITE" id="PS00108">
    <property type="entry name" value="PROTEIN_KINASE_ST"/>
    <property type="match status" value="1"/>
</dbReference>
<proteinExistence type="predicted"/>
<evidence type="ECO:0000256" key="3">
    <source>
        <dbReference type="ARBA" id="ARBA00022777"/>
    </source>
</evidence>
<keyword evidence="10" id="KW-1185">Reference proteome</keyword>
<dbReference type="SUPFAM" id="SSF56112">
    <property type="entry name" value="Protein kinase-like (PK-like)"/>
    <property type="match status" value="1"/>
</dbReference>
<dbReference type="PANTHER" id="PTHR43289:SF34">
    <property type="entry name" value="SERINE_THREONINE-PROTEIN KINASE YBDM-RELATED"/>
    <property type="match status" value="1"/>
</dbReference>
<dbReference type="GO" id="GO:0004674">
    <property type="term" value="F:protein serine/threonine kinase activity"/>
    <property type="evidence" value="ECO:0007669"/>
    <property type="project" value="UniProtKB-EC"/>
</dbReference>
<dbReference type="InterPro" id="IPR008271">
    <property type="entry name" value="Ser/Thr_kinase_AS"/>
</dbReference>
<feature type="compositionally biased region" description="Basic and acidic residues" evidence="6">
    <location>
        <begin position="399"/>
        <end position="441"/>
    </location>
</feature>
<dbReference type="EC" id="2.7.11.1" evidence="9"/>
<dbReference type="Gene3D" id="3.30.200.20">
    <property type="entry name" value="Phosphorylase Kinase, domain 1"/>
    <property type="match status" value="1"/>
</dbReference>
<feature type="binding site" evidence="5">
    <location>
        <position position="46"/>
    </location>
    <ligand>
        <name>ATP</name>
        <dbReference type="ChEBI" id="CHEBI:30616"/>
    </ligand>
</feature>
<dbReference type="Gene3D" id="1.10.510.10">
    <property type="entry name" value="Transferase(Phosphotransferase) domain 1"/>
    <property type="match status" value="1"/>
</dbReference>
<name>A0ABT6ZDI1_9MICO</name>
<dbReference type="PROSITE" id="PS00107">
    <property type="entry name" value="PROTEIN_KINASE_ATP"/>
    <property type="match status" value="1"/>
</dbReference>
<keyword evidence="7" id="KW-0472">Membrane</keyword>
<evidence type="ECO:0000256" key="6">
    <source>
        <dbReference type="SAM" id="MobiDB-lite"/>
    </source>
</evidence>
<protein>
    <submittedName>
        <fullName evidence="9">Serine/threonine-protein kinase</fullName>
        <ecNumber evidence="9">2.7.11.1</ecNumber>
    </submittedName>
</protein>
<feature type="domain" description="Protein kinase" evidence="8">
    <location>
        <begin position="17"/>
        <end position="276"/>
    </location>
</feature>
<evidence type="ECO:0000256" key="7">
    <source>
        <dbReference type="SAM" id="Phobius"/>
    </source>
</evidence>
<dbReference type="InterPro" id="IPR011009">
    <property type="entry name" value="Kinase-like_dom_sf"/>
</dbReference>
<evidence type="ECO:0000256" key="5">
    <source>
        <dbReference type="PROSITE-ProRule" id="PRU10141"/>
    </source>
</evidence>
<reference evidence="9 10" key="1">
    <citation type="submission" date="2023-05" db="EMBL/GenBank/DDBJ databases">
        <title>Microbacterium dauci sp.nov., Isolated from Carrot Rhizosphere Soil.</title>
        <authorList>
            <person name="Xiao Z."/>
            <person name="Zheng J."/>
        </authorList>
    </citation>
    <scope>NUCLEOTIDE SEQUENCE [LARGE SCALE GENOMIC DNA]</scope>
    <source>
        <strain evidence="9 10">LX3-4</strain>
    </source>
</reference>
<dbReference type="Proteomes" id="UP001321481">
    <property type="component" value="Unassembled WGS sequence"/>
</dbReference>
<evidence type="ECO:0000256" key="2">
    <source>
        <dbReference type="ARBA" id="ARBA00022741"/>
    </source>
</evidence>
<evidence type="ECO:0000259" key="8">
    <source>
        <dbReference type="PROSITE" id="PS50011"/>
    </source>
</evidence>
<dbReference type="RefSeq" id="WP_283715807.1">
    <property type="nucleotide sequence ID" value="NZ_JASJND010000004.1"/>
</dbReference>